<evidence type="ECO:0000256" key="1">
    <source>
        <dbReference type="SAM" id="Phobius"/>
    </source>
</evidence>
<gene>
    <name evidence="3" type="ORF">MIZ03_0969</name>
</gene>
<dbReference type="InterPro" id="IPR058208">
    <property type="entry name" value="PACE"/>
</dbReference>
<dbReference type="NCBIfam" id="NF033664">
    <property type="entry name" value="PACE_transport"/>
    <property type="match status" value="1"/>
</dbReference>
<accession>A0ABN6D5K5</accession>
<sequence length="141" mass="15887">MTNEKSTTERLLQALGYEALAIGLCTPLFAWLMHTPWLSMGALTLANCIMALVWNVVFNAGFDRVQSRMGFSTSVVTRAVHAVLFEGGLMLVGLPLAAWWLDISLMSAAMFEAGLLLFFLPYTYIYHWMYDWLRKAVVART</sequence>
<keyword evidence="1" id="KW-1133">Transmembrane helix</keyword>
<evidence type="ECO:0000259" key="2">
    <source>
        <dbReference type="Pfam" id="PF05232"/>
    </source>
</evidence>
<dbReference type="RefSeq" id="WP_223909126.1">
    <property type="nucleotide sequence ID" value="NZ_AP024238.1"/>
</dbReference>
<keyword evidence="4" id="KW-1185">Reference proteome</keyword>
<proteinExistence type="predicted"/>
<feature type="transmembrane region" description="Helical" evidence="1">
    <location>
        <begin position="12"/>
        <end position="31"/>
    </location>
</feature>
<dbReference type="InterPro" id="IPR007896">
    <property type="entry name" value="BTP_bacteria"/>
</dbReference>
<feature type="domain" description="Chlorhexidine efflux transporter" evidence="2">
    <location>
        <begin position="5"/>
        <end position="68"/>
    </location>
</feature>
<feature type="domain" description="Chlorhexidine efflux transporter" evidence="2">
    <location>
        <begin position="74"/>
        <end position="135"/>
    </location>
</feature>
<organism evidence="3 4">
    <name type="scientific">Rhodoferax lithotrophicus</name>
    <dbReference type="NCBI Taxonomy" id="2798804"/>
    <lineage>
        <taxon>Bacteria</taxon>
        <taxon>Pseudomonadati</taxon>
        <taxon>Pseudomonadota</taxon>
        <taxon>Betaproteobacteria</taxon>
        <taxon>Burkholderiales</taxon>
        <taxon>Comamonadaceae</taxon>
        <taxon>Rhodoferax</taxon>
    </lineage>
</organism>
<dbReference type="EMBL" id="AP024238">
    <property type="protein sequence ID" value="BCO26089.1"/>
    <property type="molecule type" value="Genomic_DNA"/>
</dbReference>
<dbReference type="Proteomes" id="UP000824366">
    <property type="component" value="Chromosome"/>
</dbReference>
<protein>
    <recommendedName>
        <fullName evidence="2">Chlorhexidine efflux transporter domain-containing protein</fullName>
    </recommendedName>
</protein>
<reference evidence="3 4" key="1">
    <citation type="journal article" date="2021" name="Microbiol. Spectr.">
        <title>A Single Bacterium Capable of Oxidation and Reduction of Iron at Circumneutral pH.</title>
        <authorList>
            <person name="Kato S."/>
            <person name="Ohkuma M."/>
        </authorList>
    </citation>
    <scope>NUCLEOTIDE SEQUENCE [LARGE SCALE GENOMIC DNA]</scope>
    <source>
        <strain evidence="3 4">MIZ03</strain>
    </source>
</reference>
<evidence type="ECO:0000313" key="3">
    <source>
        <dbReference type="EMBL" id="BCO26089.1"/>
    </source>
</evidence>
<evidence type="ECO:0000313" key="4">
    <source>
        <dbReference type="Proteomes" id="UP000824366"/>
    </source>
</evidence>
<dbReference type="Pfam" id="PF05232">
    <property type="entry name" value="BTP"/>
    <property type="match status" value="2"/>
</dbReference>
<name>A0ABN6D5K5_9BURK</name>
<feature type="transmembrane region" description="Helical" evidence="1">
    <location>
        <begin position="37"/>
        <end position="58"/>
    </location>
</feature>
<keyword evidence="1" id="KW-0812">Transmembrane</keyword>
<feature type="transmembrane region" description="Helical" evidence="1">
    <location>
        <begin position="107"/>
        <end position="125"/>
    </location>
</feature>
<feature type="transmembrane region" description="Helical" evidence="1">
    <location>
        <begin position="79"/>
        <end position="101"/>
    </location>
</feature>
<dbReference type="NCBIfam" id="NF033665">
    <property type="entry name" value="PACE_efflu_PCE"/>
    <property type="match status" value="1"/>
</dbReference>
<keyword evidence="1" id="KW-0472">Membrane</keyword>